<keyword evidence="2" id="KW-1185">Reference proteome</keyword>
<evidence type="ECO:0000313" key="1">
    <source>
        <dbReference type="EMBL" id="SCG85987.1"/>
    </source>
</evidence>
<dbReference type="STRING" id="118062.MCBB_1431"/>
<dbReference type="AlphaFoldDB" id="A0A1D3L322"/>
<accession>A0A1D3L322</accession>
<reference evidence="1 2" key="1">
    <citation type="submission" date="2016-08" db="EMBL/GenBank/DDBJ databases">
        <authorList>
            <person name="Seilhamer J.J."/>
        </authorList>
    </citation>
    <scope>NUCLEOTIDE SEQUENCE [LARGE SCALE GENOMIC DNA]</scope>
    <source>
        <strain evidence="1">Buetzberg</strain>
    </source>
</reference>
<organism evidence="1 2">
    <name type="scientific">Methanobacterium congolense</name>
    <dbReference type="NCBI Taxonomy" id="118062"/>
    <lineage>
        <taxon>Archaea</taxon>
        <taxon>Methanobacteriati</taxon>
        <taxon>Methanobacteriota</taxon>
        <taxon>Methanomada group</taxon>
        <taxon>Methanobacteria</taxon>
        <taxon>Methanobacteriales</taxon>
        <taxon>Methanobacteriaceae</taxon>
        <taxon>Methanobacterium</taxon>
    </lineage>
</organism>
<protein>
    <submittedName>
        <fullName evidence="1">Uncharacterized protein</fullName>
    </submittedName>
</protein>
<dbReference type="KEGG" id="mcub:MCBB_1431"/>
<dbReference type="EMBL" id="LT607756">
    <property type="protein sequence ID" value="SCG85987.1"/>
    <property type="molecule type" value="Genomic_DNA"/>
</dbReference>
<evidence type="ECO:0000313" key="2">
    <source>
        <dbReference type="Proteomes" id="UP000094707"/>
    </source>
</evidence>
<name>A0A1D3L322_9EURY</name>
<proteinExistence type="predicted"/>
<dbReference type="Proteomes" id="UP000094707">
    <property type="component" value="Chromosome I"/>
</dbReference>
<gene>
    <name evidence="1" type="ORF">MCBB_1431</name>
</gene>
<sequence length="216" mass="25370">MALGIIDQSTGITLLKLRCDVMESYDILTHKIKKALENIDKNYIKISQRIYGQEYLNPLYFQEKQFAYEFYHQYRKFYHENSIKDLALQAEVNKRYKNNPDCQRIPDFILHIFDSSDNDIAVIGFQRALVNGHSNAPGIKRDLDNLVEFKRTSKLRHKKGFEVVIGTADEINSQKEEIDSMDRGEELLVMWFDTGAWKVEVDEILWDKSIQGLRTR</sequence>